<keyword evidence="3" id="KW-1185">Reference proteome</keyword>
<reference evidence="2 3" key="3">
    <citation type="journal article" date="2013" name="Rice">
        <title>Improvement of the Oryza sativa Nipponbare reference genome using next generation sequence and optical map data.</title>
        <authorList>
            <person name="Kawahara Y."/>
            <person name="de la Bastide M."/>
            <person name="Hamilton J.P."/>
            <person name="Kanamori H."/>
            <person name="McCombie W.R."/>
            <person name="Ouyang S."/>
            <person name="Schwartz D.C."/>
            <person name="Tanaka T."/>
            <person name="Wu J."/>
            <person name="Zhou S."/>
            <person name="Childs K.L."/>
            <person name="Davidson R.M."/>
            <person name="Lin H."/>
            <person name="Quesada-Ocampo L."/>
            <person name="Vaillancourt B."/>
            <person name="Sakai H."/>
            <person name="Lee S.S."/>
            <person name="Kim J."/>
            <person name="Numa H."/>
            <person name="Itoh T."/>
            <person name="Buell C.R."/>
            <person name="Matsumoto T."/>
        </authorList>
    </citation>
    <scope>NUCLEOTIDE SEQUENCE [LARGE SCALE GENOMIC DNA]</scope>
    <source>
        <strain evidence="3">cv. Nipponbare</strain>
    </source>
</reference>
<evidence type="ECO:0000313" key="2">
    <source>
        <dbReference type="EMBL" id="BAS97272.1"/>
    </source>
</evidence>
<accession>A0A0P0WVR5</accession>
<reference evidence="2 3" key="2">
    <citation type="journal article" date="2013" name="Plant Cell Physiol.">
        <title>Rice Annotation Project Database (RAP-DB): an integrative and interactive database for rice genomics.</title>
        <authorList>
            <person name="Sakai H."/>
            <person name="Lee S.S."/>
            <person name="Tanaka T."/>
            <person name="Numa H."/>
            <person name="Kim J."/>
            <person name="Kawahara Y."/>
            <person name="Wakimoto H."/>
            <person name="Yang C.C."/>
            <person name="Iwamoto M."/>
            <person name="Abe T."/>
            <person name="Yamada Y."/>
            <person name="Muto A."/>
            <person name="Inokuchi H."/>
            <person name="Ikemura T."/>
            <person name="Matsumoto T."/>
            <person name="Sasaki T."/>
            <person name="Itoh T."/>
        </authorList>
    </citation>
    <scope>NUCLEOTIDE SEQUENCE [LARGE SCALE GENOMIC DNA]</scope>
    <source>
        <strain evidence="3">cv. Nipponbare</strain>
    </source>
</reference>
<gene>
    <name evidence="2" type="ordered locus">Os06g0285920</name>
    <name evidence="2" type="ORF">OSNPB_060285920</name>
</gene>
<sequence>QQVGDEVGGDDGHEGQHERRRPHAPASPRREGAQEADQVERHGRLQRPHPVPVEAEGAAQQQHGDHQRRHERRRVAVEEHAVPHRVVRLCVTESPATWPSASSAQTPPGGARPAL</sequence>
<dbReference type="Gramene" id="Os06t0285920-00">
    <property type="protein sequence ID" value="Os06t0285920-00"/>
    <property type="gene ID" value="Os06g0285920"/>
</dbReference>
<feature type="region of interest" description="Disordered" evidence="1">
    <location>
        <begin position="1"/>
        <end position="115"/>
    </location>
</feature>
<name>A0A0P0WVR5_ORYSJ</name>
<dbReference type="Proteomes" id="UP000059680">
    <property type="component" value="Chromosome 6"/>
</dbReference>
<feature type="non-terminal residue" evidence="2">
    <location>
        <position position="1"/>
    </location>
</feature>
<dbReference type="PaxDb" id="39947-A0A0P0WVR5"/>
<organism evidence="2 3">
    <name type="scientific">Oryza sativa subsp. japonica</name>
    <name type="common">Rice</name>
    <dbReference type="NCBI Taxonomy" id="39947"/>
    <lineage>
        <taxon>Eukaryota</taxon>
        <taxon>Viridiplantae</taxon>
        <taxon>Streptophyta</taxon>
        <taxon>Embryophyta</taxon>
        <taxon>Tracheophyta</taxon>
        <taxon>Spermatophyta</taxon>
        <taxon>Magnoliopsida</taxon>
        <taxon>Liliopsida</taxon>
        <taxon>Poales</taxon>
        <taxon>Poaceae</taxon>
        <taxon>BOP clade</taxon>
        <taxon>Oryzoideae</taxon>
        <taxon>Oryzeae</taxon>
        <taxon>Oryzinae</taxon>
        <taxon>Oryza</taxon>
        <taxon>Oryza sativa</taxon>
    </lineage>
</organism>
<feature type="compositionally biased region" description="Low complexity" evidence="1">
    <location>
        <begin position="53"/>
        <end position="62"/>
    </location>
</feature>
<dbReference type="EMBL" id="AP014962">
    <property type="protein sequence ID" value="BAS97272.1"/>
    <property type="molecule type" value="Genomic_DNA"/>
</dbReference>
<feature type="compositionally biased region" description="Basic and acidic residues" evidence="1">
    <location>
        <begin position="28"/>
        <end position="43"/>
    </location>
</feature>
<protein>
    <submittedName>
        <fullName evidence="2">Os06g0285920 protein</fullName>
    </submittedName>
</protein>
<feature type="compositionally biased region" description="Polar residues" evidence="1">
    <location>
        <begin position="94"/>
        <end position="106"/>
    </location>
</feature>
<dbReference type="AlphaFoldDB" id="A0A0P0WVR5"/>
<dbReference type="InParanoid" id="A0A0P0WVR5"/>
<evidence type="ECO:0000313" key="3">
    <source>
        <dbReference type="Proteomes" id="UP000059680"/>
    </source>
</evidence>
<evidence type="ECO:0000256" key="1">
    <source>
        <dbReference type="SAM" id="MobiDB-lite"/>
    </source>
</evidence>
<reference evidence="3" key="1">
    <citation type="journal article" date="2005" name="Nature">
        <title>The map-based sequence of the rice genome.</title>
        <authorList>
            <consortium name="International rice genome sequencing project (IRGSP)"/>
            <person name="Matsumoto T."/>
            <person name="Wu J."/>
            <person name="Kanamori H."/>
            <person name="Katayose Y."/>
            <person name="Fujisawa M."/>
            <person name="Namiki N."/>
            <person name="Mizuno H."/>
            <person name="Yamamoto K."/>
            <person name="Antonio B.A."/>
            <person name="Baba T."/>
            <person name="Sakata K."/>
            <person name="Nagamura Y."/>
            <person name="Aoki H."/>
            <person name="Arikawa K."/>
            <person name="Arita K."/>
            <person name="Bito T."/>
            <person name="Chiden Y."/>
            <person name="Fujitsuka N."/>
            <person name="Fukunaka R."/>
            <person name="Hamada M."/>
            <person name="Harada C."/>
            <person name="Hayashi A."/>
            <person name="Hijishita S."/>
            <person name="Honda M."/>
            <person name="Hosokawa S."/>
            <person name="Ichikawa Y."/>
            <person name="Idonuma A."/>
            <person name="Iijima M."/>
            <person name="Ikeda M."/>
            <person name="Ikeno M."/>
            <person name="Ito K."/>
            <person name="Ito S."/>
            <person name="Ito T."/>
            <person name="Ito Y."/>
            <person name="Ito Y."/>
            <person name="Iwabuchi A."/>
            <person name="Kamiya K."/>
            <person name="Karasawa W."/>
            <person name="Kurita K."/>
            <person name="Katagiri S."/>
            <person name="Kikuta A."/>
            <person name="Kobayashi H."/>
            <person name="Kobayashi N."/>
            <person name="Machita K."/>
            <person name="Maehara T."/>
            <person name="Masukawa M."/>
            <person name="Mizubayashi T."/>
            <person name="Mukai Y."/>
            <person name="Nagasaki H."/>
            <person name="Nagata Y."/>
            <person name="Naito S."/>
            <person name="Nakashima M."/>
            <person name="Nakama Y."/>
            <person name="Nakamichi Y."/>
            <person name="Nakamura M."/>
            <person name="Meguro A."/>
            <person name="Negishi M."/>
            <person name="Ohta I."/>
            <person name="Ohta T."/>
            <person name="Okamoto M."/>
            <person name="Ono N."/>
            <person name="Saji S."/>
            <person name="Sakaguchi M."/>
            <person name="Sakai K."/>
            <person name="Shibata M."/>
            <person name="Shimokawa T."/>
            <person name="Song J."/>
            <person name="Takazaki Y."/>
            <person name="Terasawa K."/>
            <person name="Tsugane M."/>
            <person name="Tsuji K."/>
            <person name="Ueda S."/>
            <person name="Waki K."/>
            <person name="Yamagata H."/>
            <person name="Yamamoto M."/>
            <person name="Yamamoto S."/>
            <person name="Yamane H."/>
            <person name="Yoshiki S."/>
            <person name="Yoshihara R."/>
            <person name="Yukawa K."/>
            <person name="Zhong H."/>
            <person name="Yano M."/>
            <person name="Yuan Q."/>
            <person name="Ouyang S."/>
            <person name="Liu J."/>
            <person name="Jones K.M."/>
            <person name="Gansberger K."/>
            <person name="Moffat K."/>
            <person name="Hill J."/>
            <person name="Bera J."/>
            <person name="Fadrosh D."/>
            <person name="Jin S."/>
            <person name="Johri S."/>
            <person name="Kim M."/>
            <person name="Overton L."/>
            <person name="Reardon M."/>
            <person name="Tsitrin T."/>
            <person name="Vuong H."/>
            <person name="Weaver B."/>
            <person name="Ciecko A."/>
            <person name="Tallon L."/>
            <person name="Jackson J."/>
            <person name="Pai G."/>
            <person name="Aken S.V."/>
            <person name="Utterback T."/>
            <person name="Reidmuller S."/>
            <person name="Feldblyum T."/>
            <person name="Hsiao J."/>
            <person name="Zismann V."/>
            <person name="Iobst S."/>
            <person name="de Vazeille A.R."/>
            <person name="Buell C.R."/>
            <person name="Ying K."/>
            <person name="Li Y."/>
            <person name="Lu T."/>
            <person name="Huang Y."/>
            <person name="Zhao Q."/>
            <person name="Feng Q."/>
            <person name="Zhang L."/>
            <person name="Zhu J."/>
            <person name="Weng Q."/>
            <person name="Mu J."/>
            <person name="Lu Y."/>
            <person name="Fan D."/>
            <person name="Liu Y."/>
            <person name="Guan J."/>
            <person name="Zhang Y."/>
            <person name="Yu S."/>
            <person name="Liu X."/>
            <person name="Zhang Y."/>
            <person name="Hong G."/>
            <person name="Han B."/>
            <person name="Choisne N."/>
            <person name="Demange N."/>
            <person name="Orjeda G."/>
            <person name="Samain S."/>
            <person name="Cattolico L."/>
            <person name="Pelletier E."/>
            <person name="Couloux A."/>
            <person name="Segurens B."/>
            <person name="Wincker P."/>
            <person name="D'Hont A."/>
            <person name="Scarpelli C."/>
            <person name="Weissenbach J."/>
            <person name="Salanoubat M."/>
            <person name="Quetier F."/>
            <person name="Yu Y."/>
            <person name="Kim H.R."/>
            <person name="Rambo T."/>
            <person name="Currie J."/>
            <person name="Collura K."/>
            <person name="Luo M."/>
            <person name="Yang T."/>
            <person name="Ammiraju J.S.S."/>
            <person name="Engler F."/>
            <person name="Soderlund C."/>
            <person name="Wing R.A."/>
            <person name="Palmer L.E."/>
            <person name="de la Bastide M."/>
            <person name="Spiegel L."/>
            <person name="Nascimento L."/>
            <person name="Zutavern T."/>
            <person name="O'Shaughnessy A."/>
            <person name="Dike S."/>
            <person name="Dedhia N."/>
            <person name="Preston R."/>
            <person name="Balija V."/>
            <person name="McCombie W.R."/>
            <person name="Chow T."/>
            <person name="Chen H."/>
            <person name="Chung M."/>
            <person name="Chen C."/>
            <person name="Shaw J."/>
            <person name="Wu H."/>
            <person name="Hsiao K."/>
            <person name="Chao Y."/>
            <person name="Chu M."/>
            <person name="Cheng C."/>
            <person name="Hour A."/>
            <person name="Lee P."/>
            <person name="Lin S."/>
            <person name="Lin Y."/>
            <person name="Liou J."/>
            <person name="Liu S."/>
            <person name="Hsing Y."/>
            <person name="Raghuvanshi S."/>
            <person name="Mohanty A."/>
            <person name="Bharti A.K."/>
            <person name="Gaur A."/>
            <person name="Gupta V."/>
            <person name="Kumar D."/>
            <person name="Ravi V."/>
            <person name="Vij S."/>
            <person name="Kapur A."/>
            <person name="Khurana P."/>
            <person name="Khurana P."/>
            <person name="Khurana J.P."/>
            <person name="Tyagi A.K."/>
            <person name="Gaikwad K."/>
            <person name="Singh A."/>
            <person name="Dalal V."/>
            <person name="Srivastava S."/>
            <person name="Dixit A."/>
            <person name="Pal A.K."/>
            <person name="Ghazi I.A."/>
            <person name="Yadav M."/>
            <person name="Pandit A."/>
            <person name="Bhargava A."/>
            <person name="Sureshbabu K."/>
            <person name="Batra K."/>
            <person name="Sharma T.R."/>
            <person name="Mohapatra T."/>
            <person name="Singh N.K."/>
            <person name="Messing J."/>
            <person name="Nelson A.B."/>
            <person name="Fuks G."/>
            <person name="Kavchok S."/>
            <person name="Keizer G."/>
            <person name="Linton E."/>
            <person name="Llaca V."/>
            <person name="Song R."/>
            <person name="Tanyolac B."/>
            <person name="Young S."/>
            <person name="Ho-Il K."/>
            <person name="Hahn J.H."/>
            <person name="Sangsakoo G."/>
            <person name="Vanavichit A."/>
            <person name="de Mattos Luiz.A.T."/>
            <person name="Zimmer P.D."/>
            <person name="Malone G."/>
            <person name="Dellagostin O."/>
            <person name="de Oliveira A.C."/>
            <person name="Bevan M."/>
            <person name="Bancroft I."/>
            <person name="Minx P."/>
            <person name="Cordum H."/>
            <person name="Wilson R."/>
            <person name="Cheng Z."/>
            <person name="Jin W."/>
            <person name="Jiang J."/>
            <person name="Leong S.A."/>
            <person name="Iwama H."/>
            <person name="Gojobori T."/>
            <person name="Itoh T."/>
            <person name="Niimura Y."/>
            <person name="Fujii Y."/>
            <person name="Habara T."/>
            <person name="Sakai H."/>
            <person name="Sato Y."/>
            <person name="Wilson G."/>
            <person name="Kumar K."/>
            <person name="McCouch S."/>
            <person name="Juretic N."/>
            <person name="Hoen D."/>
            <person name="Wright S."/>
            <person name="Bruskiewich R."/>
            <person name="Bureau T."/>
            <person name="Miyao A."/>
            <person name="Hirochika H."/>
            <person name="Nishikawa T."/>
            <person name="Kadowaki K."/>
            <person name="Sugiura M."/>
            <person name="Burr B."/>
            <person name="Sasaki T."/>
        </authorList>
    </citation>
    <scope>NUCLEOTIDE SEQUENCE [LARGE SCALE GENOMIC DNA]</scope>
    <source>
        <strain evidence="3">cv. Nipponbare</strain>
    </source>
</reference>
<proteinExistence type="predicted"/>